<dbReference type="EMBL" id="CAJVQC010095955">
    <property type="protein sequence ID" value="CAG8828716.1"/>
    <property type="molecule type" value="Genomic_DNA"/>
</dbReference>
<dbReference type="Proteomes" id="UP000789920">
    <property type="component" value="Unassembled WGS sequence"/>
</dbReference>
<gene>
    <name evidence="1" type="ORF">RPERSI_LOCUS27311</name>
</gene>
<proteinExistence type="predicted"/>
<keyword evidence="2" id="KW-1185">Reference proteome</keyword>
<protein>
    <submittedName>
        <fullName evidence="1">32140_t:CDS:1</fullName>
    </submittedName>
</protein>
<organism evidence="1 2">
    <name type="scientific">Racocetra persica</name>
    <dbReference type="NCBI Taxonomy" id="160502"/>
    <lineage>
        <taxon>Eukaryota</taxon>
        <taxon>Fungi</taxon>
        <taxon>Fungi incertae sedis</taxon>
        <taxon>Mucoromycota</taxon>
        <taxon>Glomeromycotina</taxon>
        <taxon>Glomeromycetes</taxon>
        <taxon>Diversisporales</taxon>
        <taxon>Gigasporaceae</taxon>
        <taxon>Racocetra</taxon>
    </lineage>
</organism>
<comment type="caution">
    <text evidence="1">The sequence shown here is derived from an EMBL/GenBank/DDBJ whole genome shotgun (WGS) entry which is preliminary data.</text>
</comment>
<sequence>EKKLKFLDIGTGCGNIVISLAKNRPADDFLAVDINEQALKVAKINAARQEAKNIRFIKSDLFSNIDKKEKFNIIVANPPYVSKSEYQDLVPAVKEQPRKALIAANEGYFFYQKIFRQARHFLAKKFLLMVEIGPQQAENVIKLIIEHLLSRLERLTEDQKTTATKVTVIGKAGLAERVYNSKSRYSEGRRSLLKALSKSQIDAVIGGILEEIEKALIKGEKVSFPGYFSLQTTLQKARVAMNLQTKKKMNIPAKRVPKAKFSLNGRAIAFQAIDG</sequence>
<feature type="non-terminal residue" evidence="1">
    <location>
        <position position="275"/>
    </location>
</feature>
<name>A0ACA9S5Y4_9GLOM</name>
<evidence type="ECO:0000313" key="1">
    <source>
        <dbReference type="EMBL" id="CAG8828716.1"/>
    </source>
</evidence>
<accession>A0ACA9S5Y4</accession>
<feature type="non-terminal residue" evidence="1">
    <location>
        <position position="1"/>
    </location>
</feature>
<reference evidence="1" key="1">
    <citation type="submission" date="2021-06" db="EMBL/GenBank/DDBJ databases">
        <authorList>
            <person name="Kallberg Y."/>
            <person name="Tangrot J."/>
            <person name="Rosling A."/>
        </authorList>
    </citation>
    <scope>NUCLEOTIDE SEQUENCE</scope>
    <source>
        <strain evidence="1">MA461A</strain>
    </source>
</reference>
<evidence type="ECO:0000313" key="2">
    <source>
        <dbReference type="Proteomes" id="UP000789920"/>
    </source>
</evidence>